<dbReference type="Proteomes" id="UP001219525">
    <property type="component" value="Unassembled WGS sequence"/>
</dbReference>
<protein>
    <submittedName>
        <fullName evidence="2">Uncharacterized protein</fullName>
    </submittedName>
</protein>
<dbReference type="AlphaFoldDB" id="A0AAD6YLA4"/>
<keyword evidence="3" id="KW-1185">Reference proteome</keyword>
<feature type="compositionally biased region" description="Low complexity" evidence="1">
    <location>
        <begin position="201"/>
        <end position="210"/>
    </location>
</feature>
<proteinExistence type="predicted"/>
<reference evidence="2" key="1">
    <citation type="submission" date="2023-03" db="EMBL/GenBank/DDBJ databases">
        <title>Massive genome expansion in bonnet fungi (Mycena s.s.) driven by repeated elements and novel gene families across ecological guilds.</title>
        <authorList>
            <consortium name="Lawrence Berkeley National Laboratory"/>
            <person name="Harder C.B."/>
            <person name="Miyauchi S."/>
            <person name="Viragh M."/>
            <person name="Kuo A."/>
            <person name="Thoen E."/>
            <person name="Andreopoulos B."/>
            <person name="Lu D."/>
            <person name="Skrede I."/>
            <person name="Drula E."/>
            <person name="Henrissat B."/>
            <person name="Morin E."/>
            <person name="Kohler A."/>
            <person name="Barry K."/>
            <person name="LaButti K."/>
            <person name="Morin E."/>
            <person name="Salamov A."/>
            <person name="Lipzen A."/>
            <person name="Mereny Z."/>
            <person name="Hegedus B."/>
            <person name="Baldrian P."/>
            <person name="Stursova M."/>
            <person name="Weitz H."/>
            <person name="Taylor A."/>
            <person name="Grigoriev I.V."/>
            <person name="Nagy L.G."/>
            <person name="Martin F."/>
            <person name="Kauserud H."/>
        </authorList>
    </citation>
    <scope>NUCLEOTIDE SEQUENCE</scope>
    <source>
        <strain evidence="2">9144</strain>
    </source>
</reference>
<name>A0AAD6YLA4_9AGAR</name>
<organism evidence="2 3">
    <name type="scientific">Mycena pura</name>
    <dbReference type="NCBI Taxonomy" id="153505"/>
    <lineage>
        <taxon>Eukaryota</taxon>
        <taxon>Fungi</taxon>
        <taxon>Dikarya</taxon>
        <taxon>Basidiomycota</taxon>
        <taxon>Agaricomycotina</taxon>
        <taxon>Agaricomycetes</taxon>
        <taxon>Agaricomycetidae</taxon>
        <taxon>Agaricales</taxon>
        <taxon>Marasmiineae</taxon>
        <taxon>Mycenaceae</taxon>
        <taxon>Mycena</taxon>
    </lineage>
</organism>
<evidence type="ECO:0000313" key="2">
    <source>
        <dbReference type="EMBL" id="KAJ7223007.1"/>
    </source>
</evidence>
<dbReference type="EMBL" id="JARJCW010000006">
    <property type="protein sequence ID" value="KAJ7223007.1"/>
    <property type="molecule type" value="Genomic_DNA"/>
</dbReference>
<sequence length="250" mass="28351">MYLRSEARKYEILGFWVEGRHGAAEGSRTTEPSSVDLPPPAPSHRPRAAGRHRAEKSHRFINILIRSRRARSLPTSNATKSPKQPRGRSRKNPVTPGPSDAPARDKTDKPYRANLGWTTLGPPLVTRAFSKSKEKPETEEEEGEEEEQEEEKAEEEQENIEEQEEDTEEEQEGRSSTQPANLRPLNHWQPHFERKNARFLQSSRQQSASSPRNAPPDAEATPARRCADSSVSRTRTRRREPSTPLLVVPL</sequence>
<feature type="compositionally biased region" description="Basic and acidic residues" evidence="1">
    <location>
        <begin position="102"/>
        <end position="111"/>
    </location>
</feature>
<feature type="compositionally biased region" description="Basic residues" evidence="1">
    <location>
        <begin position="44"/>
        <end position="56"/>
    </location>
</feature>
<feature type="compositionally biased region" description="Acidic residues" evidence="1">
    <location>
        <begin position="137"/>
        <end position="171"/>
    </location>
</feature>
<accession>A0AAD6YLA4</accession>
<feature type="region of interest" description="Disordered" evidence="1">
    <location>
        <begin position="22"/>
        <end position="250"/>
    </location>
</feature>
<gene>
    <name evidence="2" type="ORF">GGX14DRAFT_387394</name>
</gene>
<comment type="caution">
    <text evidence="2">The sequence shown here is derived from an EMBL/GenBank/DDBJ whole genome shotgun (WGS) entry which is preliminary data.</text>
</comment>
<feature type="compositionally biased region" description="Polar residues" evidence="1">
    <location>
        <begin position="73"/>
        <end position="82"/>
    </location>
</feature>
<evidence type="ECO:0000256" key="1">
    <source>
        <dbReference type="SAM" id="MobiDB-lite"/>
    </source>
</evidence>
<evidence type="ECO:0000313" key="3">
    <source>
        <dbReference type="Proteomes" id="UP001219525"/>
    </source>
</evidence>